<feature type="domain" description="Chitin-binding type-1" evidence="6">
    <location>
        <begin position="50"/>
        <end position="96"/>
    </location>
</feature>
<feature type="chain" id="PRO_5041942291" description="Chitin-binding type-1 domain-containing protein" evidence="5">
    <location>
        <begin position="22"/>
        <end position="284"/>
    </location>
</feature>
<evidence type="ECO:0000313" key="8">
    <source>
        <dbReference type="Proteomes" id="UP001187682"/>
    </source>
</evidence>
<dbReference type="SUPFAM" id="SSF57016">
    <property type="entry name" value="Plant lectins/antimicrobial peptides"/>
    <property type="match status" value="2"/>
</dbReference>
<feature type="compositionally biased region" description="Low complexity" evidence="4">
    <location>
        <begin position="200"/>
        <end position="216"/>
    </location>
</feature>
<dbReference type="PROSITE" id="PS00026">
    <property type="entry name" value="CHIT_BIND_I_1"/>
    <property type="match status" value="1"/>
</dbReference>
<dbReference type="EMBL" id="ONZQ02000012">
    <property type="protein sequence ID" value="SPO05201.1"/>
    <property type="molecule type" value="Genomic_DNA"/>
</dbReference>
<dbReference type="Gene3D" id="3.30.60.10">
    <property type="entry name" value="Endochitinase-like"/>
    <property type="match status" value="3"/>
</dbReference>
<accession>A0AAE8N2H2</accession>
<feature type="disulfide bond" evidence="3">
    <location>
        <begin position="53"/>
        <end position="68"/>
    </location>
</feature>
<dbReference type="InterPro" id="IPR036861">
    <property type="entry name" value="Endochitinase-like_sf"/>
</dbReference>
<dbReference type="PANTHER" id="PTHR47849:SF8">
    <property type="entry name" value="LECTIN"/>
    <property type="match status" value="1"/>
</dbReference>
<keyword evidence="8" id="KW-1185">Reference proteome</keyword>
<dbReference type="PROSITE" id="PS50941">
    <property type="entry name" value="CHIT_BIND_I_2"/>
    <property type="match status" value="3"/>
</dbReference>
<feature type="disulfide bond" evidence="3">
    <location>
        <begin position="158"/>
        <end position="172"/>
    </location>
</feature>
<keyword evidence="5" id="KW-0732">Signal</keyword>
<feature type="disulfide bond" evidence="3">
    <location>
        <begin position="67"/>
        <end position="81"/>
    </location>
</feature>
<proteinExistence type="predicted"/>
<comment type="caution">
    <text evidence="3">Lacks conserved residue(s) required for the propagation of feature annotation.</text>
</comment>
<dbReference type="PRINTS" id="PR00451">
    <property type="entry name" value="CHITINBINDNG"/>
</dbReference>
<dbReference type="InterPro" id="IPR001002">
    <property type="entry name" value="Chitin-bd_1"/>
</dbReference>
<feature type="disulfide bond" evidence="3">
    <location>
        <begin position="62"/>
        <end position="74"/>
    </location>
</feature>
<feature type="disulfide bond" evidence="3">
    <location>
        <begin position="144"/>
        <end position="159"/>
    </location>
</feature>
<evidence type="ECO:0000256" key="2">
    <source>
        <dbReference type="ARBA" id="ARBA00023157"/>
    </source>
</evidence>
<dbReference type="SMART" id="SM00270">
    <property type="entry name" value="ChtBD1"/>
    <property type="match status" value="3"/>
</dbReference>
<dbReference type="Proteomes" id="UP001187682">
    <property type="component" value="Unassembled WGS sequence"/>
</dbReference>
<organism evidence="7 8">
    <name type="scientific">Cephalotrichum gorgonifer</name>
    <dbReference type="NCBI Taxonomy" id="2041049"/>
    <lineage>
        <taxon>Eukaryota</taxon>
        <taxon>Fungi</taxon>
        <taxon>Dikarya</taxon>
        <taxon>Ascomycota</taxon>
        <taxon>Pezizomycotina</taxon>
        <taxon>Sordariomycetes</taxon>
        <taxon>Hypocreomycetidae</taxon>
        <taxon>Microascales</taxon>
        <taxon>Microascaceae</taxon>
        <taxon>Cephalotrichum</taxon>
    </lineage>
</organism>
<dbReference type="GO" id="GO:0008061">
    <property type="term" value="F:chitin binding"/>
    <property type="evidence" value="ECO:0007669"/>
    <property type="project" value="UniProtKB-UniRule"/>
</dbReference>
<feature type="compositionally biased region" description="Low complexity" evidence="4">
    <location>
        <begin position="105"/>
        <end position="128"/>
    </location>
</feature>
<evidence type="ECO:0000256" key="3">
    <source>
        <dbReference type="PROSITE-ProRule" id="PRU00261"/>
    </source>
</evidence>
<evidence type="ECO:0000256" key="5">
    <source>
        <dbReference type="SAM" id="SignalP"/>
    </source>
</evidence>
<dbReference type="InterPro" id="IPR018371">
    <property type="entry name" value="Chitin-binding_1_CS"/>
</dbReference>
<comment type="caution">
    <text evidence="7">The sequence shown here is derived from an EMBL/GenBank/DDBJ whole genome shotgun (WGS) entry which is preliminary data.</text>
</comment>
<dbReference type="Pfam" id="PF00187">
    <property type="entry name" value="Chitin_bind_1"/>
    <property type="match status" value="1"/>
</dbReference>
<feature type="region of interest" description="Disordered" evidence="4">
    <location>
        <begin position="97"/>
        <end position="138"/>
    </location>
</feature>
<evidence type="ECO:0000259" key="6">
    <source>
        <dbReference type="PROSITE" id="PS50941"/>
    </source>
</evidence>
<reference evidence="7" key="1">
    <citation type="submission" date="2018-03" db="EMBL/GenBank/DDBJ databases">
        <authorList>
            <person name="Guldener U."/>
        </authorList>
    </citation>
    <scope>NUCLEOTIDE SEQUENCE</scope>
</reference>
<dbReference type="PANTHER" id="PTHR47849">
    <property type="entry name" value="CHITIN-BINDING LECTIN 1"/>
    <property type="match status" value="1"/>
</dbReference>
<dbReference type="CDD" id="cd00035">
    <property type="entry name" value="ChtBD1"/>
    <property type="match status" value="1"/>
</dbReference>
<evidence type="ECO:0000256" key="1">
    <source>
        <dbReference type="ARBA" id="ARBA00022669"/>
    </source>
</evidence>
<feature type="domain" description="Chitin-binding type-1" evidence="6">
    <location>
        <begin position="141"/>
        <end position="185"/>
    </location>
</feature>
<dbReference type="AlphaFoldDB" id="A0AAE8N2H2"/>
<feature type="disulfide bond" evidence="3">
    <location>
        <begin position="254"/>
        <end position="268"/>
    </location>
</feature>
<feature type="signal peptide" evidence="5">
    <location>
        <begin position="1"/>
        <end position="21"/>
    </location>
</feature>
<feature type="region of interest" description="Disordered" evidence="4">
    <location>
        <begin position="185"/>
        <end position="231"/>
    </location>
</feature>
<gene>
    <name evidence="7" type="ORF">DNG_07887</name>
</gene>
<keyword evidence="1 3" id="KW-0147">Chitin-binding</keyword>
<sequence>MLWTSLALAVAASLSASGASASAVPGFISGFNAISEREFLDHFRLAKRQDVRCGANFQNAVCPDNLCCSQFGYCGDADIFCTEIANCQPNFGRCGDAPPPPTSEPEPTTTASPTETTGPTEPTTSTEPQLPPGTELTVTTNGMCGNTTTCAGSTFGGCCSQFFWCGASEEYCGTGCQSLFGDCEGGETPPVESPSPSSPPEGTASAEPPSSAEPTAEPTPEPSAPVNPGLPVSSDGSCGGTLGVTCIGSAAGNCCSRWGFCGDADLNCLVTVGCQPEWGECREA</sequence>
<name>A0AAE8N2H2_9PEZI</name>
<evidence type="ECO:0000256" key="4">
    <source>
        <dbReference type="SAM" id="MobiDB-lite"/>
    </source>
</evidence>
<keyword evidence="2 3" id="KW-1015">Disulfide bond</keyword>
<protein>
    <recommendedName>
        <fullName evidence="6">Chitin-binding type-1 domain-containing protein</fullName>
    </recommendedName>
</protein>
<feature type="domain" description="Chitin-binding type-1" evidence="6">
    <location>
        <begin position="235"/>
        <end position="283"/>
    </location>
</feature>
<evidence type="ECO:0000313" key="7">
    <source>
        <dbReference type="EMBL" id="SPO05201.1"/>
    </source>
</evidence>